<keyword evidence="3" id="KW-1185">Reference proteome</keyword>
<feature type="domain" description="Reverse transcriptase zinc-binding" evidence="1">
    <location>
        <begin position="197"/>
        <end position="259"/>
    </location>
</feature>
<evidence type="ECO:0000259" key="1">
    <source>
        <dbReference type="Pfam" id="PF13966"/>
    </source>
</evidence>
<comment type="caution">
    <text evidence="2">The sequence shown here is derived from an EMBL/GenBank/DDBJ whole genome shotgun (WGS) entry which is preliminary data.</text>
</comment>
<dbReference type="Proteomes" id="UP001418222">
    <property type="component" value="Unassembled WGS sequence"/>
</dbReference>
<accession>A0AAP0BWG9</accession>
<name>A0AAP0BWG9_9ASPA</name>
<protein>
    <recommendedName>
        <fullName evidence="1">Reverse transcriptase zinc-binding domain-containing protein</fullName>
    </recommendedName>
</protein>
<organism evidence="2 3">
    <name type="scientific">Platanthera zijinensis</name>
    <dbReference type="NCBI Taxonomy" id="2320716"/>
    <lineage>
        <taxon>Eukaryota</taxon>
        <taxon>Viridiplantae</taxon>
        <taxon>Streptophyta</taxon>
        <taxon>Embryophyta</taxon>
        <taxon>Tracheophyta</taxon>
        <taxon>Spermatophyta</taxon>
        <taxon>Magnoliopsida</taxon>
        <taxon>Liliopsida</taxon>
        <taxon>Asparagales</taxon>
        <taxon>Orchidaceae</taxon>
        <taxon>Orchidoideae</taxon>
        <taxon>Orchideae</taxon>
        <taxon>Orchidinae</taxon>
        <taxon>Platanthera</taxon>
    </lineage>
</organism>
<proteinExistence type="predicted"/>
<sequence length="279" mass="31544">MAAVRSRSRHALCGLGLALSSAELWRLGISCHRDLVGPVSGTLCLGIFAAPSVRAMHGRYSENLFSYPARRSDSAVIKILRDGATSLLSVSRWRVSRGENIHILADRWIQDRVLTRWPTFIHSQLPDSMLLSEMLTANGEWNWPMLLQFFGPSLVDTILQIPTYPAEGRDRLELNFQLSGKTIASMAYAACFSRPSADFSWLSRLGLRPRERLFWWRLARDAIPTQCWLLRRGLTDSGVCPWGCPSPENRDHIMRGCSNVVVISRELHRWGIDMPAVQD</sequence>
<dbReference type="EMBL" id="JBBWWQ010000003">
    <property type="protein sequence ID" value="KAK8951855.1"/>
    <property type="molecule type" value="Genomic_DNA"/>
</dbReference>
<dbReference type="AlphaFoldDB" id="A0AAP0BWG9"/>
<gene>
    <name evidence="2" type="ORF">KSP39_PZI003969</name>
</gene>
<evidence type="ECO:0000313" key="2">
    <source>
        <dbReference type="EMBL" id="KAK8951855.1"/>
    </source>
</evidence>
<dbReference type="InterPro" id="IPR026960">
    <property type="entry name" value="RVT-Znf"/>
</dbReference>
<evidence type="ECO:0000313" key="3">
    <source>
        <dbReference type="Proteomes" id="UP001418222"/>
    </source>
</evidence>
<reference evidence="2 3" key="1">
    <citation type="journal article" date="2022" name="Nat. Plants">
        <title>Genomes of leafy and leafless Platanthera orchids illuminate the evolution of mycoheterotrophy.</title>
        <authorList>
            <person name="Li M.H."/>
            <person name="Liu K.W."/>
            <person name="Li Z."/>
            <person name="Lu H.C."/>
            <person name="Ye Q.L."/>
            <person name="Zhang D."/>
            <person name="Wang J.Y."/>
            <person name="Li Y.F."/>
            <person name="Zhong Z.M."/>
            <person name="Liu X."/>
            <person name="Yu X."/>
            <person name="Liu D.K."/>
            <person name="Tu X.D."/>
            <person name="Liu B."/>
            <person name="Hao Y."/>
            <person name="Liao X.Y."/>
            <person name="Jiang Y.T."/>
            <person name="Sun W.H."/>
            <person name="Chen J."/>
            <person name="Chen Y.Q."/>
            <person name="Ai Y."/>
            <person name="Zhai J.W."/>
            <person name="Wu S.S."/>
            <person name="Zhou Z."/>
            <person name="Hsiao Y.Y."/>
            <person name="Wu W.L."/>
            <person name="Chen Y.Y."/>
            <person name="Lin Y.F."/>
            <person name="Hsu J.L."/>
            <person name="Li C.Y."/>
            <person name="Wang Z.W."/>
            <person name="Zhao X."/>
            <person name="Zhong W.Y."/>
            <person name="Ma X.K."/>
            <person name="Ma L."/>
            <person name="Huang J."/>
            <person name="Chen G.Z."/>
            <person name="Huang M.Z."/>
            <person name="Huang L."/>
            <person name="Peng D.H."/>
            <person name="Luo Y.B."/>
            <person name="Zou S.Q."/>
            <person name="Chen S.P."/>
            <person name="Lan S."/>
            <person name="Tsai W.C."/>
            <person name="Van de Peer Y."/>
            <person name="Liu Z.J."/>
        </authorList>
    </citation>
    <scope>NUCLEOTIDE SEQUENCE [LARGE SCALE GENOMIC DNA]</scope>
    <source>
        <strain evidence="2">Lor287</strain>
    </source>
</reference>
<dbReference type="Pfam" id="PF13966">
    <property type="entry name" value="zf-RVT"/>
    <property type="match status" value="1"/>
</dbReference>